<dbReference type="Gene3D" id="4.10.1250.10">
    <property type="entry name" value="Aminomethyltransferase fragment"/>
    <property type="match status" value="1"/>
</dbReference>
<dbReference type="PANTHER" id="PTHR43757">
    <property type="entry name" value="AMINOMETHYLTRANSFERASE"/>
    <property type="match status" value="1"/>
</dbReference>
<keyword evidence="15" id="KW-1185">Reference proteome</keyword>
<dbReference type="PIRSF" id="PIRSF006487">
    <property type="entry name" value="GcvT"/>
    <property type="match status" value="1"/>
</dbReference>
<evidence type="ECO:0000313" key="14">
    <source>
        <dbReference type="EMBL" id="KAK3930634.1"/>
    </source>
</evidence>
<evidence type="ECO:0000259" key="13">
    <source>
        <dbReference type="Pfam" id="PF08669"/>
    </source>
</evidence>
<evidence type="ECO:0000256" key="10">
    <source>
        <dbReference type="PIRSR" id="PIRSR006487-1"/>
    </source>
</evidence>
<dbReference type="GO" id="GO:0005960">
    <property type="term" value="C:glycine cleavage complex"/>
    <property type="evidence" value="ECO:0007669"/>
    <property type="project" value="InterPro"/>
</dbReference>
<feature type="domain" description="Aminomethyltransferase C-terminal" evidence="13">
    <location>
        <begin position="374"/>
        <end position="456"/>
    </location>
</feature>
<feature type="binding site" evidence="10">
    <location>
        <position position="288"/>
    </location>
    <ligand>
        <name>substrate</name>
    </ligand>
</feature>
<dbReference type="SUPFAM" id="SSF101790">
    <property type="entry name" value="Aminomethyltransferase beta-barrel domain"/>
    <property type="match status" value="1"/>
</dbReference>
<organism evidence="14 15">
    <name type="scientific">Frankliniella fusca</name>
    <dbReference type="NCBI Taxonomy" id="407009"/>
    <lineage>
        <taxon>Eukaryota</taxon>
        <taxon>Metazoa</taxon>
        <taxon>Ecdysozoa</taxon>
        <taxon>Arthropoda</taxon>
        <taxon>Hexapoda</taxon>
        <taxon>Insecta</taxon>
        <taxon>Pterygota</taxon>
        <taxon>Neoptera</taxon>
        <taxon>Paraneoptera</taxon>
        <taxon>Thysanoptera</taxon>
        <taxon>Terebrantia</taxon>
        <taxon>Thripoidea</taxon>
        <taxon>Thripidae</taxon>
        <taxon>Frankliniella</taxon>
    </lineage>
</organism>
<evidence type="ECO:0000256" key="1">
    <source>
        <dbReference type="ARBA" id="ARBA00003631"/>
    </source>
</evidence>
<dbReference type="GO" id="GO:0006546">
    <property type="term" value="P:glycine catabolic process"/>
    <property type="evidence" value="ECO:0007669"/>
    <property type="project" value="InterPro"/>
</dbReference>
<dbReference type="Pfam" id="PF01571">
    <property type="entry name" value="GCV_T"/>
    <property type="match status" value="1"/>
</dbReference>
<comment type="catalytic activity">
    <reaction evidence="9 11">
        <text>N(6)-[(R)-S(8)-aminomethyldihydrolipoyl]-L-lysyl-[protein] + (6S)-5,6,7,8-tetrahydrofolate = N(6)-[(R)-dihydrolipoyl]-L-lysyl-[protein] + (6R)-5,10-methylene-5,6,7,8-tetrahydrofolate + NH4(+)</text>
        <dbReference type="Rhea" id="RHEA:16945"/>
        <dbReference type="Rhea" id="RHEA-COMP:10475"/>
        <dbReference type="Rhea" id="RHEA-COMP:10492"/>
        <dbReference type="ChEBI" id="CHEBI:15636"/>
        <dbReference type="ChEBI" id="CHEBI:28938"/>
        <dbReference type="ChEBI" id="CHEBI:57453"/>
        <dbReference type="ChEBI" id="CHEBI:83100"/>
        <dbReference type="ChEBI" id="CHEBI:83143"/>
        <dbReference type="EC" id="2.1.2.10"/>
    </reaction>
</comment>
<dbReference type="EMBL" id="JAHWGI010001412">
    <property type="protein sequence ID" value="KAK3930634.1"/>
    <property type="molecule type" value="Genomic_DNA"/>
</dbReference>
<accession>A0AAE1LTU9</accession>
<dbReference type="InterPro" id="IPR027266">
    <property type="entry name" value="TrmE/GcvT-like"/>
</dbReference>
<dbReference type="Proteomes" id="UP001219518">
    <property type="component" value="Unassembled WGS sequence"/>
</dbReference>
<evidence type="ECO:0000256" key="7">
    <source>
        <dbReference type="ARBA" id="ARBA00022946"/>
    </source>
</evidence>
<evidence type="ECO:0000259" key="12">
    <source>
        <dbReference type="Pfam" id="PF01571"/>
    </source>
</evidence>
<dbReference type="FunFam" id="3.30.70.1400:FF:000001">
    <property type="entry name" value="Aminomethyltransferase"/>
    <property type="match status" value="1"/>
</dbReference>
<feature type="domain" description="GCVT N-terminal" evidence="12">
    <location>
        <begin position="87"/>
        <end position="350"/>
    </location>
</feature>
<dbReference type="InterPro" id="IPR028896">
    <property type="entry name" value="GcvT/YgfZ/DmdA"/>
</dbReference>
<dbReference type="GO" id="GO:0005739">
    <property type="term" value="C:mitochondrion"/>
    <property type="evidence" value="ECO:0007669"/>
    <property type="project" value="UniProtKB-SubCell"/>
</dbReference>
<evidence type="ECO:0000256" key="4">
    <source>
        <dbReference type="ARBA" id="ARBA00011690"/>
    </source>
</evidence>
<reference evidence="14" key="1">
    <citation type="submission" date="2021-07" db="EMBL/GenBank/DDBJ databases">
        <authorList>
            <person name="Catto M.A."/>
            <person name="Jacobson A."/>
            <person name="Kennedy G."/>
            <person name="Labadie P."/>
            <person name="Hunt B.G."/>
            <person name="Srinivasan R."/>
        </authorList>
    </citation>
    <scope>NUCLEOTIDE SEQUENCE</scope>
    <source>
        <strain evidence="14">PL_HMW_Pooled</strain>
        <tissue evidence="14">Head</tissue>
    </source>
</reference>
<dbReference type="GO" id="GO:0008483">
    <property type="term" value="F:transaminase activity"/>
    <property type="evidence" value="ECO:0007669"/>
    <property type="project" value="UniProtKB-KW"/>
</dbReference>
<dbReference type="InterPro" id="IPR029043">
    <property type="entry name" value="GcvT/YgfZ_C"/>
</dbReference>
<evidence type="ECO:0000256" key="6">
    <source>
        <dbReference type="ARBA" id="ARBA00022679"/>
    </source>
</evidence>
<evidence type="ECO:0000256" key="9">
    <source>
        <dbReference type="ARBA" id="ARBA00047665"/>
    </source>
</evidence>
<dbReference type="EC" id="2.1.2.10" evidence="11"/>
<dbReference type="PANTHER" id="PTHR43757:SF16">
    <property type="entry name" value="AMINOMETHYLTRANSFERASE, MITOCHONDRIAL"/>
    <property type="match status" value="1"/>
</dbReference>
<dbReference type="Gene3D" id="3.30.70.1400">
    <property type="entry name" value="Aminomethyltransferase beta-barrel domains"/>
    <property type="match status" value="1"/>
</dbReference>
<evidence type="ECO:0000256" key="11">
    <source>
        <dbReference type="RuleBase" id="RU003981"/>
    </source>
</evidence>
<evidence type="ECO:0000313" key="15">
    <source>
        <dbReference type="Proteomes" id="UP001219518"/>
    </source>
</evidence>
<name>A0AAE1LTU9_9NEOP</name>
<dbReference type="NCBIfam" id="TIGR00528">
    <property type="entry name" value="gcvT"/>
    <property type="match status" value="1"/>
</dbReference>
<dbReference type="NCBIfam" id="NF001567">
    <property type="entry name" value="PRK00389.1"/>
    <property type="match status" value="1"/>
</dbReference>
<comment type="similarity">
    <text evidence="3 11">Belongs to the GcvT family.</text>
</comment>
<dbReference type="InterPro" id="IPR006222">
    <property type="entry name" value="GCVT_N"/>
</dbReference>
<proteinExistence type="inferred from homology"/>
<dbReference type="InterPro" id="IPR006223">
    <property type="entry name" value="GcvT"/>
</dbReference>
<dbReference type="InterPro" id="IPR013977">
    <property type="entry name" value="GcvT_C"/>
</dbReference>
<evidence type="ECO:0000256" key="8">
    <source>
        <dbReference type="ARBA" id="ARBA00023128"/>
    </source>
</evidence>
<dbReference type="Gene3D" id="2.40.30.110">
    <property type="entry name" value="Aminomethyltransferase beta-barrel domains"/>
    <property type="match status" value="1"/>
</dbReference>
<dbReference type="SUPFAM" id="SSF103025">
    <property type="entry name" value="Folate-binding domain"/>
    <property type="match status" value="1"/>
</dbReference>
<reference evidence="14" key="2">
    <citation type="journal article" date="2023" name="BMC Genomics">
        <title>Pest status, molecular evolution, and epigenetic factors derived from the genome assembly of Frankliniella fusca, a thysanopteran phytovirus vector.</title>
        <authorList>
            <person name="Catto M.A."/>
            <person name="Labadie P.E."/>
            <person name="Jacobson A.L."/>
            <person name="Kennedy G.G."/>
            <person name="Srinivasan R."/>
            <person name="Hunt B.G."/>
        </authorList>
    </citation>
    <scope>NUCLEOTIDE SEQUENCE</scope>
    <source>
        <strain evidence="14">PL_HMW_Pooled</strain>
    </source>
</reference>
<keyword evidence="5 11" id="KW-0032">Aminotransferase</keyword>
<dbReference type="AlphaFoldDB" id="A0AAE1LTU9"/>
<comment type="function">
    <text evidence="1 11">The glycine cleavage system catalyzes the degradation of glycine.</text>
</comment>
<comment type="subunit">
    <text evidence="4 11">The glycine cleavage system is composed of four proteins: P, T, L and H.</text>
</comment>
<keyword evidence="8 11" id="KW-0496">Mitochondrion</keyword>
<keyword evidence="6 11" id="KW-0808">Transferase</keyword>
<evidence type="ECO:0000256" key="2">
    <source>
        <dbReference type="ARBA" id="ARBA00004173"/>
    </source>
</evidence>
<dbReference type="GO" id="GO:0004047">
    <property type="term" value="F:aminomethyltransferase activity"/>
    <property type="evidence" value="ECO:0007669"/>
    <property type="project" value="UniProtKB-EC"/>
</dbReference>
<keyword evidence="7 11" id="KW-0809">Transit peptide</keyword>
<comment type="caution">
    <text evidence="14">The sequence shown here is derived from an EMBL/GenBank/DDBJ whole genome shotgun (WGS) entry which is preliminary data.</text>
</comment>
<dbReference type="FunFam" id="4.10.1250.10:FF:000002">
    <property type="entry name" value="Aminomethyltransferase"/>
    <property type="match status" value="1"/>
</dbReference>
<dbReference type="Gene3D" id="3.30.1360.120">
    <property type="entry name" value="Probable tRNA modification gtpase trme, domain 1"/>
    <property type="match status" value="1"/>
</dbReference>
<gene>
    <name evidence="14" type="ORF">KUF71_023990</name>
</gene>
<sequence length="465" mass="49362">MMLATCARLRGGSLLGPLPAALPASLPAVLPPPAAAAAAVTAPRTPGSGSSPRRGGARGLHAIYAVKSKRNVSSALPPPPQTGRTALYDFHVEHNGKMVPFAGFTLPVQYGALSIGDSHLHTRAAGSASLFDVSHMLQTEVYGKDRAAFMESLTTADVQGLAPDSGTLTVFTDATSGGILDDLIVCSTSEDKLFVVSNAGRRHHDQKLMKEAEERLRAAGRDVKLRFLEPDEQSLLALQGPGAARALAPLIEGVDLDQLYFMRTTSAKVAGVPCRVTRCGYTGEDGVEISMPSEHARRVAEALLQNASVKLAGLGARDSLRLEAGLCLYGSDIDITTTPIDAGLAWLVAKRRREAADFPGASVILRQLKEGSLRRRVGLVPVERGPPARGHTAIYAKGAETEDPIGEVTSGCPSPSLGHPIAIGYVQTPHHKIGSEVQLLVRNKFVRAKITKMPFVPSRYYMPPK</sequence>
<evidence type="ECO:0000256" key="3">
    <source>
        <dbReference type="ARBA" id="ARBA00008609"/>
    </source>
</evidence>
<dbReference type="Pfam" id="PF08669">
    <property type="entry name" value="GCV_T_C"/>
    <property type="match status" value="1"/>
</dbReference>
<evidence type="ECO:0000256" key="5">
    <source>
        <dbReference type="ARBA" id="ARBA00022576"/>
    </source>
</evidence>
<comment type="subcellular location">
    <subcellularLocation>
        <location evidence="2 11">Mitochondrion</location>
    </subcellularLocation>
</comment>
<protein>
    <recommendedName>
        <fullName evidence="11">Aminomethyltransferase</fullName>
        <ecNumber evidence="11">2.1.2.10</ecNumber>
    </recommendedName>
    <alternativeName>
        <fullName evidence="11">Glycine cleavage system T protein</fullName>
    </alternativeName>
</protein>